<name>A0ABW3Z7F5_9HYPH</name>
<evidence type="ECO:0000313" key="2">
    <source>
        <dbReference type="EMBL" id="MFD1331652.1"/>
    </source>
</evidence>
<feature type="domain" description="Glyoxalase-related protein" evidence="1">
    <location>
        <begin position="6"/>
        <end position="51"/>
    </location>
</feature>
<dbReference type="RefSeq" id="WP_378774865.1">
    <property type="nucleotide sequence ID" value="NZ_JBHTMX010000035.1"/>
</dbReference>
<keyword evidence="3" id="KW-1185">Reference proteome</keyword>
<dbReference type="Proteomes" id="UP001597171">
    <property type="component" value="Unassembled WGS sequence"/>
</dbReference>
<gene>
    <name evidence="2" type="ORF">ACFQ4O_06515</name>
</gene>
<protein>
    <submittedName>
        <fullName evidence="2">Glyoxalase superfamily protein</fullName>
    </submittedName>
</protein>
<dbReference type="Pfam" id="PF20066">
    <property type="entry name" value="Glyoxalase_8"/>
    <property type="match status" value="1"/>
</dbReference>
<accession>A0ABW3Z7F5</accession>
<evidence type="ECO:0000313" key="3">
    <source>
        <dbReference type="Proteomes" id="UP001597171"/>
    </source>
</evidence>
<organism evidence="2 3">
    <name type="scientific">Methylopila musalis</name>
    <dbReference type="NCBI Taxonomy" id="1134781"/>
    <lineage>
        <taxon>Bacteria</taxon>
        <taxon>Pseudomonadati</taxon>
        <taxon>Pseudomonadota</taxon>
        <taxon>Alphaproteobacteria</taxon>
        <taxon>Hyphomicrobiales</taxon>
        <taxon>Methylopilaceae</taxon>
        <taxon>Methylopila</taxon>
    </lineage>
</organism>
<reference evidence="3" key="1">
    <citation type="journal article" date="2019" name="Int. J. Syst. Evol. Microbiol.">
        <title>The Global Catalogue of Microorganisms (GCM) 10K type strain sequencing project: providing services to taxonomists for standard genome sequencing and annotation.</title>
        <authorList>
            <consortium name="The Broad Institute Genomics Platform"/>
            <consortium name="The Broad Institute Genome Sequencing Center for Infectious Disease"/>
            <person name="Wu L."/>
            <person name="Ma J."/>
        </authorList>
    </citation>
    <scope>NUCLEOTIDE SEQUENCE [LARGE SCALE GENOMIC DNA]</scope>
    <source>
        <strain evidence="3">CCUG 61696</strain>
    </source>
</reference>
<proteinExistence type="predicted"/>
<comment type="caution">
    <text evidence="2">The sequence shown here is derived from an EMBL/GenBank/DDBJ whole genome shotgun (WGS) entry which is preliminary data.</text>
</comment>
<sequence length="243" mass="26564">MRNFLNAKSMARDLREALAKKGHALPHGACLELVAKQFGAGDWNTLSALIARLGSRRALLPQAAGWRPTTMTDATKFRLGLDPDMPGVALIEAFTDPALGEERADLFGCLMQSVSAGEYRGRKLRLAARLQATEAGLGSIWMRVDDATGAVLRFDNMMERSTDGAITGTSGWTDRAIVLDVPERADSLHYGFFLRGRGQVRARGFDLTIVAYDTPVTDLPSSRRKRSLPPHPFNLGFHVRSPG</sequence>
<dbReference type="EMBL" id="JBHTMX010000035">
    <property type="protein sequence ID" value="MFD1331652.1"/>
    <property type="molecule type" value="Genomic_DNA"/>
</dbReference>
<evidence type="ECO:0000259" key="1">
    <source>
        <dbReference type="Pfam" id="PF20066"/>
    </source>
</evidence>
<dbReference type="InterPro" id="IPR045517">
    <property type="entry name" value="Glyoxalase_8"/>
</dbReference>